<name>A0A849ADC9_9ACTN</name>
<evidence type="ECO:0000313" key="4">
    <source>
        <dbReference type="Proteomes" id="UP000562984"/>
    </source>
</evidence>
<organism evidence="3 4">
    <name type="scientific">Nakamurella aerolata</name>
    <dbReference type="NCBI Taxonomy" id="1656892"/>
    <lineage>
        <taxon>Bacteria</taxon>
        <taxon>Bacillati</taxon>
        <taxon>Actinomycetota</taxon>
        <taxon>Actinomycetes</taxon>
        <taxon>Nakamurellales</taxon>
        <taxon>Nakamurellaceae</taxon>
        <taxon>Nakamurella</taxon>
    </lineage>
</organism>
<keyword evidence="4" id="KW-1185">Reference proteome</keyword>
<evidence type="ECO:0000313" key="3">
    <source>
        <dbReference type="EMBL" id="NNG37211.1"/>
    </source>
</evidence>
<feature type="region of interest" description="Disordered" evidence="1">
    <location>
        <begin position="1"/>
        <end position="41"/>
    </location>
</feature>
<protein>
    <submittedName>
        <fullName evidence="3">DUF1992 domain-containing protein</fullName>
    </submittedName>
</protein>
<proteinExistence type="predicted"/>
<feature type="compositionally biased region" description="Basic residues" evidence="1">
    <location>
        <begin position="147"/>
        <end position="156"/>
    </location>
</feature>
<dbReference type="EMBL" id="JABEND010000011">
    <property type="protein sequence ID" value="NNG37211.1"/>
    <property type="molecule type" value="Genomic_DNA"/>
</dbReference>
<dbReference type="RefSeq" id="WP_171200912.1">
    <property type="nucleotide sequence ID" value="NZ_JABEND010000011.1"/>
</dbReference>
<dbReference type="InterPro" id="IPR018961">
    <property type="entry name" value="DnaJ_homolog_subfam-C_membr-28"/>
</dbReference>
<dbReference type="AlphaFoldDB" id="A0A849ADC9"/>
<feature type="region of interest" description="Disordered" evidence="1">
    <location>
        <begin position="129"/>
        <end position="156"/>
    </location>
</feature>
<evidence type="ECO:0000256" key="1">
    <source>
        <dbReference type="SAM" id="MobiDB-lite"/>
    </source>
</evidence>
<feature type="compositionally biased region" description="Basic and acidic residues" evidence="1">
    <location>
        <begin position="1"/>
        <end position="23"/>
    </location>
</feature>
<feature type="domain" description="DnaJ homologue subfamily C member 28 conserved" evidence="2">
    <location>
        <begin position="11"/>
        <end position="75"/>
    </location>
</feature>
<sequence>MAAHPHRESPVDQAIREAAERGAFDNLPGAGKPLPEHTGGDDFLRRYAAAEESGSSFLPLSLQLRKEAHDLPARLARERNEQKVRALIDDLNQRIAAEIRVPTSAPPLVMRQLDADELVADWQAERDRRAAEQQAALAAGRPEPAPRRRWWQRRSR</sequence>
<dbReference type="Proteomes" id="UP000562984">
    <property type="component" value="Unassembled WGS sequence"/>
</dbReference>
<feature type="compositionally biased region" description="Low complexity" evidence="1">
    <location>
        <begin position="132"/>
        <end position="142"/>
    </location>
</feature>
<gene>
    <name evidence="3" type="ORF">HKD39_16170</name>
</gene>
<evidence type="ECO:0000259" key="2">
    <source>
        <dbReference type="Pfam" id="PF09350"/>
    </source>
</evidence>
<dbReference type="Pfam" id="PF09350">
    <property type="entry name" value="DJC28_CD"/>
    <property type="match status" value="1"/>
</dbReference>
<reference evidence="3 4" key="1">
    <citation type="submission" date="2020-05" db="EMBL/GenBank/DDBJ databases">
        <title>Nakamurella sp. DB0629 isolated from air conditioner.</title>
        <authorList>
            <person name="Kim D.H."/>
            <person name="Kim D.-U."/>
        </authorList>
    </citation>
    <scope>NUCLEOTIDE SEQUENCE [LARGE SCALE GENOMIC DNA]</scope>
    <source>
        <strain evidence="3 4">DB0629</strain>
    </source>
</reference>
<accession>A0A849ADC9</accession>
<comment type="caution">
    <text evidence="3">The sequence shown here is derived from an EMBL/GenBank/DDBJ whole genome shotgun (WGS) entry which is preliminary data.</text>
</comment>